<sequence length="270" mass="28183">MTVFQVTLPDGGHLNAALDGPEDAEVIVFANSVMTDLGVWDAQVAAFGATHRVLRFDQRGHGGSSLPDGPMRFEQYGADIIALLDHLDIKRCTFVGLSMGVPSGLAAHAIDPARFARFVVVDGICKSAPARVAFWTERRETALAQGMQVIAEQTAKNWLPGVATHDPKAAQLRAMIAATPAGGFAAATHALASYDLSAVVETLTCPLLGLAGALDGAMPSAVPAQFAAAPDARFATVPQAGHIPNYQAPEAFNAALADFLAATTPQKETI</sequence>
<keyword evidence="2" id="KW-0378">Hydrolase</keyword>
<proteinExistence type="predicted"/>
<dbReference type="RefSeq" id="WP_058248706.1">
    <property type="nucleotide sequence ID" value="NZ_CYSE01000006.1"/>
</dbReference>
<dbReference type="PANTHER" id="PTHR43433:SF1">
    <property type="entry name" value="BLL5160 PROTEIN"/>
    <property type="match status" value="1"/>
</dbReference>
<accession>A0A0P1GH39</accession>
<dbReference type="InterPro" id="IPR000073">
    <property type="entry name" value="AB_hydrolase_1"/>
</dbReference>
<evidence type="ECO:0000259" key="1">
    <source>
        <dbReference type="Pfam" id="PF12697"/>
    </source>
</evidence>
<dbReference type="EC" id="3.1.1.24" evidence="2"/>
<dbReference type="GO" id="GO:0047570">
    <property type="term" value="F:3-oxoadipate enol-lactonase activity"/>
    <property type="evidence" value="ECO:0007669"/>
    <property type="project" value="UniProtKB-EC"/>
</dbReference>
<dbReference type="STRING" id="441103.TRN7648_03269"/>
<reference evidence="2 3" key="1">
    <citation type="submission" date="2015-09" db="EMBL/GenBank/DDBJ databases">
        <authorList>
            <consortium name="Swine Surveillance"/>
        </authorList>
    </citation>
    <scope>NUCLEOTIDE SEQUENCE [LARGE SCALE GENOMIC DNA]</scope>
    <source>
        <strain evidence="2 3">CECT 7648</strain>
    </source>
</reference>
<evidence type="ECO:0000313" key="3">
    <source>
        <dbReference type="Proteomes" id="UP000054935"/>
    </source>
</evidence>
<dbReference type="PANTHER" id="PTHR43433">
    <property type="entry name" value="HYDROLASE, ALPHA/BETA FOLD FAMILY PROTEIN"/>
    <property type="match status" value="1"/>
</dbReference>
<dbReference type="InterPro" id="IPR050471">
    <property type="entry name" value="AB_hydrolase"/>
</dbReference>
<dbReference type="EMBL" id="CYSE01000006">
    <property type="protein sequence ID" value="CUH80982.1"/>
    <property type="molecule type" value="Genomic_DNA"/>
</dbReference>
<dbReference type="OrthoDB" id="9793083at2"/>
<dbReference type="InterPro" id="IPR029058">
    <property type="entry name" value="AB_hydrolase_fold"/>
</dbReference>
<keyword evidence="3" id="KW-1185">Reference proteome</keyword>
<dbReference type="AlphaFoldDB" id="A0A0P1GH39"/>
<dbReference type="Gene3D" id="3.40.50.1820">
    <property type="entry name" value="alpha/beta hydrolase"/>
    <property type="match status" value="1"/>
</dbReference>
<evidence type="ECO:0000313" key="2">
    <source>
        <dbReference type="EMBL" id="CUH80982.1"/>
    </source>
</evidence>
<dbReference type="Pfam" id="PF12697">
    <property type="entry name" value="Abhydrolase_6"/>
    <property type="match status" value="1"/>
</dbReference>
<organism evidence="2 3">
    <name type="scientific">Tropicibacter naphthalenivorans</name>
    <dbReference type="NCBI Taxonomy" id="441103"/>
    <lineage>
        <taxon>Bacteria</taxon>
        <taxon>Pseudomonadati</taxon>
        <taxon>Pseudomonadota</taxon>
        <taxon>Alphaproteobacteria</taxon>
        <taxon>Rhodobacterales</taxon>
        <taxon>Roseobacteraceae</taxon>
        <taxon>Tropicibacter</taxon>
    </lineage>
</organism>
<dbReference type="Proteomes" id="UP000054935">
    <property type="component" value="Unassembled WGS sequence"/>
</dbReference>
<feature type="domain" description="AB hydrolase-1" evidence="1">
    <location>
        <begin position="39"/>
        <end position="255"/>
    </location>
</feature>
<gene>
    <name evidence="2" type="primary">catD_2</name>
    <name evidence="2" type="ORF">TRN7648_03269</name>
</gene>
<name>A0A0P1GH39_9RHOB</name>
<protein>
    <submittedName>
        <fullName evidence="2">3-oxoadipate enol-lactonase 2</fullName>
        <ecNumber evidence="2">3.1.1.24</ecNumber>
    </submittedName>
</protein>
<dbReference type="SUPFAM" id="SSF53474">
    <property type="entry name" value="alpha/beta-Hydrolases"/>
    <property type="match status" value="1"/>
</dbReference>